<organism evidence="2 3">
    <name type="scientific">Thermoproteus tenax (strain ATCC 35583 / DSM 2078 / JCM 9277 / NBRC 100435 / Kra 1)</name>
    <dbReference type="NCBI Taxonomy" id="768679"/>
    <lineage>
        <taxon>Archaea</taxon>
        <taxon>Thermoproteota</taxon>
        <taxon>Thermoprotei</taxon>
        <taxon>Thermoproteales</taxon>
        <taxon>Thermoproteaceae</taxon>
        <taxon>Thermoproteus</taxon>
    </lineage>
</organism>
<proteinExistence type="predicted"/>
<dbReference type="HOGENOM" id="CLU_2476210_0_0_2"/>
<keyword evidence="1" id="KW-0812">Transmembrane</keyword>
<keyword evidence="1" id="KW-0472">Membrane</keyword>
<dbReference type="EMBL" id="FN869859">
    <property type="protein sequence ID" value="CCC81928.1"/>
    <property type="molecule type" value="Genomic_DNA"/>
</dbReference>
<evidence type="ECO:0000313" key="2">
    <source>
        <dbReference type="EMBL" id="CCC81928.1"/>
    </source>
</evidence>
<reference evidence="2 3" key="1">
    <citation type="journal article" date="2011" name="PLoS ONE">
        <title>The complete genome sequence of Thermoproteus tenax: a physiologically versatile member of the Crenarchaeota.</title>
        <authorList>
            <person name="Siebers B."/>
            <person name="Zaparty M."/>
            <person name="Raddatz G."/>
            <person name="Tjaden B."/>
            <person name="Albers S.V."/>
            <person name="Bell S.D."/>
            <person name="Blombach F."/>
            <person name="Kletzin A."/>
            <person name="Kyrpides N."/>
            <person name="Lanz C."/>
            <person name="Plagens A."/>
            <person name="Rampp M."/>
            <person name="Rosinus A."/>
            <person name="von Jan M."/>
            <person name="Makarova K.S."/>
            <person name="Klenk H.P."/>
            <person name="Schuster S.C."/>
            <person name="Hensel R."/>
        </authorList>
    </citation>
    <scope>NUCLEOTIDE SEQUENCE [LARGE SCALE GENOMIC DNA]</scope>
    <source>
        <strain evidence="3">ATCC 35583 / DSM 2078 / JCM 9277 / NBRC 100435 / Kra 1</strain>
    </source>
</reference>
<dbReference type="PATRIC" id="fig|768679.9.peg.1308"/>
<dbReference type="STRING" id="768679.TTX_1293"/>
<dbReference type="Proteomes" id="UP000002654">
    <property type="component" value="Chromosome"/>
</dbReference>
<evidence type="ECO:0000256" key="1">
    <source>
        <dbReference type="SAM" id="Phobius"/>
    </source>
</evidence>
<dbReference type="KEGG" id="ttn:TTX_1293"/>
<name>G4RK33_THETK</name>
<gene>
    <name evidence="2" type="ordered locus">TTX_1293</name>
</gene>
<accession>G4RK33</accession>
<evidence type="ECO:0000313" key="3">
    <source>
        <dbReference type="Proteomes" id="UP000002654"/>
    </source>
</evidence>
<feature type="transmembrane region" description="Helical" evidence="1">
    <location>
        <begin position="51"/>
        <end position="73"/>
    </location>
</feature>
<keyword evidence="1" id="KW-1133">Transmembrane helix</keyword>
<dbReference type="AlphaFoldDB" id="G4RK33"/>
<keyword evidence="3" id="KW-1185">Reference proteome</keyword>
<dbReference type="PaxDb" id="768679-TTX_1293"/>
<dbReference type="RefSeq" id="WP_014127183.1">
    <property type="nucleotide sequence ID" value="NC_016070.1"/>
</dbReference>
<protein>
    <submittedName>
        <fullName evidence="2">Uncharacterized protein</fullName>
    </submittedName>
</protein>
<feature type="transmembrane region" description="Helical" evidence="1">
    <location>
        <begin position="12"/>
        <end position="31"/>
    </location>
</feature>
<dbReference type="GeneID" id="11262173"/>
<sequence length="87" mass="9627">MARLLRTIFEAALIGLLFVATMLMIWTVGWWLMTSIMRLLTVPEVEDVLEIIGWTLASMFCGGLAALILAWIIKRASQWLGDGASSA</sequence>